<dbReference type="RefSeq" id="XP_018548504.1">
    <property type="nucleotide sequence ID" value="XM_018692988.2"/>
</dbReference>
<accession>A0A4W6C633</accession>
<reference evidence="7" key="3">
    <citation type="submission" date="2025-05" db="UniProtKB">
        <authorList>
            <consortium name="Ensembl"/>
        </authorList>
    </citation>
    <scope>IDENTIFICATION</scope>
</reference>
<dbReference type="GeneTree" id="ENSGT00940000166375"/>
<dbReference type="Gene3D" id="2.10.90.10">
    <property type="entry name" value="Cystine-knot cytokines"/>
    <property type="match status" value="1"/>
</dbReference>
<reference evidence="9" key="2">
    <citation type="submission" date="2025-04" db="UniProtKB">
        <authorList>
            <consortium name="RefSeq"/>
        </authorList>
    </citation>
    <scope>IDENTIFICATION</scope>
    <source>
        <tissue evidence="9">Brain</tissue>
    </source>
</reference>
<dbReference type="Pfam" id="PF06083">
    <property type="entry name" value="IL17"/>
    <property type="match status" value="1"/>
</dbReference>
<comment type="subcellular location">
    <subcellularLocation>
        <location evidence="1">Secreted</location>
    </subcellularLocation>
</comment>
<dbReference type="Ensembl" id="ENSLCAT00010009157.1">
    <property type="protein sequence ID" value="ENSLCAP00010008951.1"/>
    <property type="gene ID" value="ENSLCAG00010004297.1"/>
</dbReference>
<evidence type="ECO:0000256" key="4">
    <source>
        <dbReference type="ARBA" id="ARBA00022525"/>
    </source>
</evidence>
<keyword evidence="5 6" id="KW-0732">Signal</keyword>
<dbReference type="SUPFAM" id="SSF57501">
    <property type="entry name" value="Cystine-knot cytokines"/>
    <property type="match status" value="1"/>
</dbReference>
<dbReference type="STRING" id="8187.ENSLCAP00010008951"/>
<evidence type="ECO:0000256" key="5">
    <source>
        <dbReference type="ARBA" id="ARBA00022729"/>
    </source>
</evidence>
<dbReference type="InterPro" id="IPR020440">
    <property type="entry name" value="IL-17_chr"/>
</dbReference>
<evidence type="ECO:0000313" key="7">
    <source>
        <dbReference type="Ensembl" id="ENSLCAP00010008951.1"/>
    </source>
</evidence>
<comment type="similarity">
    <text evidence="2">Belongs to the IL-17 family.</text>
</comment>
<proteinExistence type="inferred from homology"/>
<dbReference type="InterPro" id="IPR010345">
    <property type="entry name" value="IL-17_fam"/>
</dbReference>
<dbReference type="GO" id="GO:0006954">
    <property type="term" value="P:inflammatory response"/>
    <property type="evidence" value="ECO:0007669"/>
    <property type="project" value="InterPro"/>
</dbReference>
<dbReference type="InParanoid" id="A0A4W6C633"/>
<keyword evidence="8" id="KW-1185">Reference proteome</keyword>
<dbReference type="InterPro" id="IPR029034">
    <property type="entry name" value="Cystine-knot_cytokine"/>
</dbReference>
<sequence>MTLVSLQMISLGSLLIFNNQTSLTSAAARSTRCISEDQLNNRTDKYRKTYWDQLIISKVKVPLQDTSTCEQTAKEMRQEVKMRSLSPWKYSLDRDDNRFPRDIAVAKCLCEGCIINQKEDMSYNSKEVFAQVMVMKKAQCKEDPKKYVVNKEFIEIPVACTCVVPSYTKSTS</sequence>
<evidence type="ECO:0000256" key="2">
    <source>
        <dbReference type="ARBA" id="ARBA00007236"/>
    </source>
</evidence>
<keyword evidence="4" id="KW-0964">Secreted</keyword>
<evidence type="ECO:0000256" key="6">
    <source>
        <dbReference type="SAM" id="SignalP"/>
    </source>
</evidence>
<protein>
    <submittedName>
        <fullName evidence="9">Interleukin-17C</fullName>
    </submittedName>
</protein>
<gene>
    <name evidence="7 9" type="primary">LOC108894339</name>
</gene>
<evidence type="ECO:0000256" key="3">
    <source>
        <dbReference type="ARBA" id="ARBA00022514"/>
    </source>
</evidence>
<keyword evidence="3" id="KW-0202">Cytokine</keyword>
<dbReference type="GeneID" id="108894339"/>
<dbReference type="Proteomes" id="UP000314980">
    <property type="component" value="Unassembled WGS sequence"/>
</dbReference>
<dbReference type="GO" id="GO:0005125">
    <property type="term" value="F:cytokine activity"/>
    <property type="evidence" value="ECO:0007669"/>
    <property type="project" value="UniProtKB-KW"/>
</dbReference>
<feature type="chain" id="PRO_5044612561" evidence="6">
    <location>
        <begin position="27"/>
        <end position="172"/>
    </location>
</feature>
<evidence type="ECO:0000256" key="1">
    <source>
        <dbReference type="ARBA" id="ARBA00004613"/>
    </source>
</evidence>
<evidence type="ECO:0000313" key="9">
    <source>
        <dbReference type="RefSeq" id="XP_018548504.1"/>
    </source>
</evidence>
<evidence type="ECO:0000313" key="8">
    <source>
        <dbReference type="Proteomes" id="UP000314980"/>
    </source>
</evidence>
<name>A0A4W6C633_LATCA</name>
<feature type="signal peptide" evidence="6">
    <location>
        <begin position="1"/>
        <end position="26"/>
    </location>
</feature>
<dbReference type="Proteomes" id="UP000694890">
    <property type="component" value="Linkage group LG2"/>
</dbReference>
<dbReference type="OrthoDB" id="6038945at2759"/>
<dbReference type="GO" id="GO:0005615">
    <property type="term" value="C:extracellular space"/>
    <property type="evidence" value="ECO:0007669"/>
    <property type="project" value="UniProtKB-KW"/>
</dbReference>
<dbReference type="PRINTS" id="PR01932">
    <property type="entry name" value="INTRLEUKIN17"/>
</dbReference>
<dbReference type="KEGG" id="lcf:108894339"/>
<dbReference type="AlphaFoldDB" id="A0A4W6C633"/>
<organism evidence="7 8">
    <name type="scientific">Lates calcarifer</name>
    <name type="common">Barramundi</name>
    <name type="synonym">Holocentrus calcarifer</name>
    <dbReference type="NCBI Taxonomy" id="8187"/>
    <lineage>
        <taxon>Eukaryota</taxon>
        <taxon>Metazoa</taxon>
        <taxon>Chordata</taxon>
        <taxon>Craniata</taxon>
        <taxon>Vertebrata</taxon>
        <taxon>Euteleostomi</taxon>
        <taxon>Actinopterygii</taxon>
        <taxon>Neopterygii</taxon>
        <taxon>Teleostei</taxon>
        <taxon>Neoteleostei</taxon>
        <taxon>Acanthomorphata</taxon>
        <taxon>Carangaria</taxon>
        <taxon>Carangaria incertae sedis</taxon>
        <taxon>Centropomidae</taxon>
        <taxon>Lates</taxon>
    </lineage>
</organism>
<reference evidence="8" key="1">
    <citation type="submission" date="2015-09" db="EMBL/GenBank/DDBJ databases">
        <authorList>
            <person name="Sai Rama Sridatta P."/>
        </authorList>
    </citation>
    <scope>NUCLEOTIDE SEQUENCE [LARGE SCALE GENOMIC DNA]</scope>
</reference>